<dbReference type="FunFam" id="3.40.50.300:FF:000016">
    <property type="entry name" value="Oligopeptide ABC transporter ATP-binding component"/>
    <property type="match status" value="1"/>
</dbReference>
<feature type="domain" description="ABC transporter" evidence="8">
    <location>
        <begin position="10"/>
        <end position="261"/>
    </location>
</feature>
<accession>A0AAW8ND96</accession>
<dbReference type="NCBIfam" id="TIGR01727">
    <property type="entry name" value="oligo_HPY"/>
    <property type="match status" value="1"/>
</dbReference>
<dbReference type="GO" id="GO:0005886">
    <property type="term" value="C:plasma membrane"/>
    <property type="evidence" value="ECO:0007669"/>
    <property type="project" value="UniProtKB-SubCell"/>
</dbReference>
<evidence type="ECO:0000313" key="9">
    <source>
        <dbReference type="EMBL" id="MDR7163908.1"/>
    </source>
</evidence>
<dbReference type="RefSeq" id="WP_310112424.1">
    <property type="nucleotide sequence ID" value="NZ_JAVDTN010000007.1"/>
</dbReference>
<dbReference type="GO" id="GO:0005524">
    <property type="term" value="F:ATP binding"/>
    <property type="evidence" value="ECO:0007669"/>
    <property type="project" value="UniProtKB-KW"/>
</dbReference>
<keyword evidence="7" id="KW-0472">Membrane</keyword>
<dbReference type="GO" id="GO:0016887">
    <property type="term" value="F:ATP hydrolysis activity"/>
    <property type="evidence" value="ECO:0007669"/>
    <property type="project" value="InterPro"/>
</dbReference>
<proteinExistence type="inferred from homology"/>
<dbReference type="InterPro" id="IPR050388">
    <property type="entry name" value="ABC_Ni/Peptide_Import"/>
</dbReference>
<dbReference type="InterPro" id="IPR003439">
    <property type="entry name" value="ABC_transporter-like_ATP-bd"/>
</dbReference>
<evidence type="ECO:0000256" key="1">
    <source>
        <dbReference type="ARBA" id="ARBA00004202"/>
    </source>
</evidence>
<sequence length="352" mass="36747">MSTAYSGPLLAVQDLTIEATGDDGPVRLVDGVTFDVHQDEVFALVGESGSGKSLTVLAIMDLLPPGVRIASGRILFRGQDLARLPESEMRRLRGKDLAMVFQDPMSALNPLQRVGRQLAEAVKLHASGLNRKQTADKVHSLLAAVGVPDPQGRAASFPHQWSGGMRQRAMIAMAMAHDPGLLIADEPTTALDVTVQAQVMDVLAEARRRAGSAMILITHDLGLVAEAADRVAVMYSGRVVETAGVQQLFSSPAHPYTAGLLASILGEGTAGGRAFAIPGSPPAAAERPAGCAFQPRCHLGQGRDECTAARPVLTLLPTPPSGADGPAHPVTQAAACHFAGESTLHLLKGQPA</sequence>
<evidence type="ECO:0000256" key="3">
    <source>
        <dbReference type="ARBA" id="ARBA00022448"/>
    </source>
</evidence>
<evidence type="ECO:0000256" key="6">
    <source>
        <dbReference type="ARBA" id="ARBA00022840"/>
    </source>
</evidence>
<keyword evidence="6 9" id="KW-0067">ATP-binding</keyword>
<dbReference type="PROSITE" id="PS50893">
    <property type="entry name" value="ABC_TRANSPORTER_2"/>
    <property type="match status" value="1"/>
</dbReference>
<dbReference type="InterPro" id="IPR027417">
    <property type="entry name" value="P-loop_NTPase"/>
</dbReference>
<reference evidence="9" key="1">
    <citation type="submission" date="2023-07" db="EMBL/GenBank/DDBJ databases">
        <title>Sorghum-associated microbial communities from plants grown in Nebraska, USA.</title>
        <authorList>
            <person name="Schachtman D."/>
        </authorList>
    </citation>
    <scope>NUCLEOTIDE SEQUENCE</scope>
    <source>
        <strain evidence="9">BE261</strain>
    </source>
</reference>
<dbReference type="CDD" id="cd03257">
    <property type="entry name" value="ABC_NikE_OppD_transporters"/>
    <property type="match status" value="1"/>
</dbReference>
<keyword evidence="5" id="KW-0547">Nucleotide-binding</keyword>
<evidence type="ECO:0000256" key="5">
    <source>
        <dbReference type="ARBA" id="ARBA00022741"/>
    </source>
</evidence>
<dbReference type="Gene3D" id="3.40.50.300">
    <property type="entry name" value="P-loop containing nucleotide triphosphate hydrolases"/>
    <property type="match status" value="1"/>
</dbReference>
<dbReference type="PANTHER" id="PTHR43297:SF2">
    <property type="entry name" value="DIPEPTIDE TRANSPORT ATP-BINDING PROTEIN DPPD"/>
    <property type="match status" value="1"/>
</dbReference>
<dbReference type="AlphaFoldDB" id="A0AAW8ND96"/>
<keyword evidence="4" id="KW-1003">Cell membrane</keyword>
<dbReference type="PANTHER" id="PTHR43297">
    <property type="entry name" value="OLIGOPEPTIDE TRANSPORT ATP-BINDING PROTEIN APPD"/>
    <property type="match status" value="1"/>
</dbReference>
<comment type="caution">
    <text evidence="9">The sequence shown here is derived from an EMBL/GenBank/DDBJ whole genome shotgun (WGS) entry which is preliminary data.</text>
</comment>
<dbReference type="GO" id="GO:0015833">
    <property type="term" value="P:peptide transport"/>
    <property type="evidence" value="ECO:0007669"/>
    <property type="project" value="InterPro"/>
</dbReference>
<dbReference type="InterPro" id="IPR013563">
    <property type="entry name" value="Oligopep_ABC_C"/>
</dbReference>
<evidence type="ECO:0000313" key="10">
    <source>
        <dbReference type="Proteomes" id="UP001262032"/>
    </source>
</evidence>
<name>A0AAW8ND96_PSEOX</name>
<evidence type="ECO:0000256" key="4">
    <source>
        <dbReference type="ARBA" id="ARBA00022475"/>
    </source>
</evidence>
<evidence type="ECO:0000256" key="7">
    <source>
        <dbReference type="ARBA" id="ARBA00023136"/>
    </source>
</evidence>
<comment type="similarity">
    <text evidence="2">Belongs to the ABC transporter superfamily.</text>
</comment>
<dbReference type="InterPro" id="IPR003593">
    <property type="entry name" value="AAA+_ATPase"/>
</dbReference>
<dbReference type="Proteomes" id="UP001262032">
    <property type="component" value="Unassembled WGS sequence"/>
</dbReference>
<dbReference type="GeneID" id="97422848"/>
<dbReference type="SMART" id="SM00382">
    <property type="entry name" value="AAA"/>
    <property type="match status" value="1"/>
</dbReference>
<comment type="subcellular location">
    <subcellularLocation>
        <location evidence="1">Cell membrane</location>
        <topology evidence="1">Peripheral membrane protein</topology>
    </subcellularLocation>
</comment>
<keyword evidence="3" id="KW-0813">Transport</keyword>
<dbReference type="SUPFAM" id="SSF52540">
    <property type="entry name" value="P-loop containing nucleoside triphosphate hydrolases"/>
    <property type="match status" value="1"/>
</dbReference>
<protein>
    <submittedName>
        <fullName evidence="9">Oligopeptide/dipeptide ABC transporter ATP-binding protein</fullName>
    </submittedName>
</protein>
<gene>
    <name evidence="9" type="ORF">J2X12_001923</name>
</gene>
<evidence type="ECO:0000256" key="2">
    <source>
        <dbReference type="ARBA" id="ARBA00005417"/>
    </source>
</evidence>
<dbReference type="Pfam" id="PF00005">
    <property type="entry name" value="ABC_tran"/>
    <property type="match status" value="1"/>
</dbReference>
<dbReference type="EMBL" id="JAVDWN010000005">
    <property type="protein sequence ID" value="MDR7163908.1"/>
    <property type="molecule type" value="Genomic_DNA"/>
</dbReference>
<organism evidence="9 10">
    <name type="scientific">Pseudarthrobacter oxydans</name>
    <name type="common">Arthrobacter oxydans</name>
    <dbReference type="NCBI Taxonomy" id="1671"/>
    <lineage>
        <taxon>Bacteria</taxon>
        <taxon>Bacillati</taxon>
        <taxon>Actinomycetota</taxon>
        <taxon>Actinomycetes</taxon>
        <taxon>Micrococcales</taxon>
        <taxon>Micrococcaceae</taxon>
        <taxon>Pseudarthrobacter</taxon>
    </lineage>
</organism>
<dbReference type="Pfam" id="PF08352">
    <property type="entry name" value="oligo_HPY"/>
    <property type="match status" value="1"/>
</dbReference>
<evidence type="ECO:0000259" key="8">
    <source>
        <dbReference type="PROSITE" id="PS50893"/>
    </source>
</evidence>